<name>A0A8H3F5H6_9LECA</name>
<keyword evidence="6" id="KW-1185">Reference proteome</keyword>
<dbReference type="SUPFAM" id="SSF48452">
    <property type="entry name" value="TPR-like"/>
    <property type="match status" value="1"/>
</dbReference>
<accession>A0A8H3F5H6</accession>
<feature type="region of interest" description="Disordered" evidence="1">
    <location>
        <begin position="346"/>
        <end position="380"/>
    </location>
</feature>
<protein>
    <recommendedName>
        <fullName evidence="7">Nucleoside phosphorylase domain-containing protein</fullName>
    </recommendedName>
</protein>
<evidence type="ECO:0008006" key="7">
    <source>
        <dbReference type="Google" id="ProtNLM"/>
    </source>
</evidence>
<dbReference type="GO" id="GO:0003824">
    <property type="term" value="F:catalytic activity"/>
    <property type="evidence" value="ECO:0007669"/>
    <property type="project" value="InterPro"/>
</dbReference>
<dbReference type="InterPro" id="IPR053137">
    <property type="entry name" value="NLR-like"/>
</dbReference>
<sequence>MSAKISTRSTNRHGFRIAIICALAIEASMVELVFDKNWSRDEDVHYGKASGDQNAYTTGMITGYNVVLVHLPEIGGHSAARAASSLRSSFTGIKLTLVAGICGIVPFDLNQEEIVLGDCIISTAVVHFDIGRQGPKGFKRKDGLDGLGRLNTEIRAVLAKCQTNKNKEWLTENLFSNLQQLQAQDSQGAAYPDVDKDRLFESSYVHTHRLASESCKDCQLDLGICNKDCAQLGCEEEHLLKRRRLGETSTIRPKIHFGHVGSSDTVLKSGSHRDKISKLDNLIAFEMEGAGVWEAYPTIVIKSGCDYADSHKSKEWQGYAASVAAAGLKAFLSSLELPDEDHVAKGRTQDANTGVDNLGISPLSTSSDQSKTPKSSMLPFPRDPDFVGRELLLKTMFERKEAKKQNEQLRIALLGMGGVGKTQIALECAYRTLGEDVEEPVFWIFGGNASRFEQAYKSIAFHAKLLTKDESELMDVVFYWLSGLSTAWTLILDNVDDPSLLFHICASGRALRDYIPSNPQGTIIVTSRSRAVCDQLGAIVLSVEPMTEKESLTLLKSKIEIQTEADAKVLLHELEYLPLAIAQAGAYISFRAPHWSVATYLDAFRIEATRTKLLDSPGLLSHQDIHSAKTIMATWQISFDRIRQETPSAAEVLALMSMFDPSSIPEDLVHPRNGLDLDFEDAIATLQGYFLITCNQDGNSFKIHRLVRLSMVTWLDRRNELAHWRELSMASLLGMISPVYDHQNCLKCKRFLVHAETVIAQYEDQIIGRNLARKKLQLIDRFLGHSINHGYTVGQEILCRKAIDESRQLFGPTNHLTLGLMESYTSILVTIGSYDRAIFNQEQVTAGYGHVLDNHRRLASQLKLIAVLQATGKWSGMESRARRVADEYGALLGLEHEETLLAMSYLAQAISSQGREGGRGAEIVQKTCPIDYRAARSTAMIYLDLGNKVMAERLLKEALEMYDLLQDDQPYGAIATQLNYGKVLMIQGRYADAERIYKKAGQQMLGPKHPDNLLIMNRLITTVAGNRLKEAISMAEQLLIVEQEVLGADHSTTRAAAIELGRLYSDIGRFEEAETLFRSVIGHAKRNLDTQNKAVEPLFEVTVGLMWNLVSQCRWVEVEAETMELLTCAIESGSKKIQKACCLLLWTSLPPQRKFGEMMPFFEIWMKSCQGNELQSVQLRKAMSLIELGKYAEAEALLKDLTPQVSALDKLLTVQL</sequence>
<dbReference type="Pfam" id="PF00931">
    <property type="entry name" value="NB-ARC"/>
    <property type="match status" value="1"/>
</dbReference>
<dbReference type="Proteomes" id="UP000664169">
    <property type="component" value="Unassembled WGS sequence"/>
</dbReference>
<reference evidence="5" key="1">
    <citation type="submission" date="2021-03" db="EMBL/GenBank/DDBJ databases">
        <authorList>
            <person name="Tagirdzhanova G."/>
        </authorList>
    </citation>
    <scope>NUCLEOTIDE SEQUENCE</scope>
</reference>
<evidence type="ECO:0000259" key="4">
    <source>
        <dbReference type="Pfam" id="PF25000"/>
    </source>
</evidence>
<gene>
    <name evidence="5" type="ORF">GOMPHAMPRED_000974</name>
</gene>
<dbReference type="InterPro" id="IPR027417">
    <property type="entry name" value="P-loop_NTPase"/>
</dbReference>
<dbReference type="Pfam" id="PF13424">
    <property type="entry name" value="TPR_12"/>
    <property type="match status" value="1"/>
</dbReference>
<dbReference type="PANTHER" id="PTHR46082:SF6">
    <property type="entry name" value="AAA+ ATPASE DOMAIN-CONTAINING PROTEIN-RELATED"/>
    <property type="match status" value="1"/>
</dbReference>
<dbReference type="InterPro" id="IPR011990">
    <property type="entry name" value="TPR-like_helical_dom_sf"/>
</dbReference>
<dbReference type="GO" id="GO:0009116">
    <property type="term" value="P:nucleoside metabolic process"/>
    <property type="evidence" value="ECO:0007669"/>
    <property type="project" value="InterPro"/>
</dbReference>
<evidence type="ECO:0000313" key="5">
    <source>
        <dbReference type="EMBL" id="CAF9916367.1"/>
    </source>
</evidence>
<organism evidence="5 6">
    <name type="scientific">Gomphillus americanus</name>
    <dbReference type="NCBI Taxonomy" id="1940652"/>
    <lineage>
        <taxon>Eukaryota</taxon>
        <taxon>Fungi</taxon>
        <taxon>Dikarya</taxon>
        <taxon>Ascomycota</taxon>
        <taxon>Pezizomycotina</taxon>
        <taxon>Lecanoromycetes</taxon>
        <taxon>OSLEUM clade</taxon>
        <taxon>Ostropomycetidae</taxon>
        <taxon>Ostropales</taxon>
        <taxon>Graphidaceae</taxon>
        <taxon>Gomphilloideae</taxon>
        <taxon>Gomphillus</taxon>
    </lineage>
</organism>
<dbReference type="InterPro" id="IPR002182">
    <property type="entry name" value="NB-ARC"/>
</dbReference>
<comment type="caution">
    <text evidence="5">The sequence shown here is derived from an EMBL/GenBank/DDBJ whole genome shotgun (WGS) entry which is preliminary data.</text>
</comment>
<evidence type="ECO:0000259" key="2">
    <source>
        <dbReference type="Pfam" id="PF00931"/>
    </source>
</evidence>
<dbReference type="InterPro" id="IPR056681">
    <property type="entry name" value="DUF7779"/>
</dbReference>
<feature type="compositionally biased region" description="Polar residues" evidence="1">
    <location>
        <begin position="362"/>
        <end position="375"/>
    </location>
</feature>
<feature type="domain" description="Nucleoside phosphorylase" evidence="3">
    <location>
        <begin position="16"/>
        <end position="134"/>
    </location>
</feature>
<feature type="domain" description="NB-ARC" evidence="2">
    <location>
        <begin position="404"/>
        <end position="559"/>
    </location>
</feature>
<dbReference type="InterPro" id="IPR000845">
    <property type="entry name" value="Nucleoside_phosphorylase_d"/>
</dbReference>
<dbReference type="Pfam" id="PF25000">
    <property type="entry name" value="DUF7779"/>
    <property type="match status" value="1"/>
</dbReference>
<dbReference type="EMBL" id="CAJPDQ010000011">
    <property type="protein sequence ID" value="CAF9916367.1"/>
    <property type="molecule type" value="Genomic_DNA"/>
</dbReference>
<evidence type="ECO:0000259" key="3">
    <source>
        <dbReference type="Pfam" id="PF01048"/>
    </source>
</evidence>
<dbReference type="AlphaFoldDB" id="A0A8H3F5H6"/>
<dbReference type="Pfam" id="PF01048">
    <property type="entry name" value="PNP_UDP_1"/>
    <property type="match status" value="1"/>
</dbReference>
<dbReference type="Gene3D" id="3.40.50.300">
    <property type="entry name" value="P-loop containing nucleotide triphosphate hydrolases"/>
    <property type="match status" value="1"/>
</dbReference>
<dbReference type="Gene3D" id="1.25.40.10">
    <property type="entry name" value="Tetratricopeptide repeat domain"/>
    <property type="match status" value="2"/>
</dbReference>
<dbReference type="PANTHER" id="PTHR46082">
    <property type="entry name" value="ATP/GTP-BINDING PROTEIN-RELATED"/>
    <property type="match status" value="1"/>
</dbReference>
<dbReference type="SUPFAM" id="SSF53167">
    <property type="entry name" value="Purine and uridine phosphorylases"/>
    <property type="match status" value="1"/>
</dbReference>
<dbReference type="InterPro" id="IPR035994">
    <property type="entry name" value="Nucleoside_phosphorylase_sf"/>
</dbReference>
<evidence type="ECO:0000313" key="6">
    <source>
        <dbReference type="Proteomes" id="UP000664169"/>
    </source>
</evidence>
<evidence type="ECO:0000256" key="1">
    <source>
        <dbReference type="SAM" id="MobiDB-lite"/>
    </source>
</evidence>
<dbReference type="SUPFAM" id="SSF52540">
    <property type="entry name" value="P-loop containing nucleoside triphosphate hydrolases"/>
    <property type="match status" value="1"/>
</dbReference>
<proteinExistence type="predicted"/>
<dbReference type="Gene3D" id="3.40.50.1580">
    <property type="entry name" value="Nucleoside phosphorylase domain"/>
    <property type="match status" value="1"/>
</dbReference>
<dbReference type="GO" id="GO:0043531">
    <property type="term" value="F:ADP binding"/>
    <property type="evidence" value="ECO:0007669"/>
    <property type="project" value="InterPro"/>
</dbReference>
<feature type="domain" description="DUF7779" evidence="4">
    <location>
        <begin position="643"/>
        <end position="712"/>
    </location>
</feature>
<dbReference type="OrthoDB" id="20872at2759"/>